<reference evidence="4" key="1">
    <citation type="submission" date="2020-06" db="EMBL/GenBank/DDBJ databases">
        <title>WGS assembly of Ceratodon purpureus strain R40.</title>
        <authorList>
            <person name="Carey S.B."/>
            <person name="Jenkins J."/>
            <person name="Shu S."/>
            <person name="Lovell J.T."/>
            <person name="Sreedasyam A."/>
            <person name="Maumus F."/>
            <person name="Tiley G.P."/>
            <person name="Fernandez-Pozo N."/>
            <person name="Barry K."/>
            <person name="Chen C."/>
            <person name="Wang M."/>
            <person name="Lipzen A."/>
            <person name="Daum C."/>
            <person name="Saski C.A."/>
            <person name="Payton A.C."/>
            <person name="Mcbreen J.C."/>
            <person name="Conrad R.E."/>
            <person name="Kollar L.M."/>
            <person name="Olsson S."/>
            <person name="Huttunen S."/>
            <person name="Landis J.B."/>
            <person name="Wickett N.J."/>
            <person name="Johnson M.G."/>
            <person name="Rensing S.A."/>
            <person name="Grimwood J."/>
            <person name="Schmutz J."/>
            <person name="Mcdaniel S.F."/>
        </authorList>
    </citation>
    <scope>NUCLEOTIDE SEQUENCE</scope>
    <source>
        <strain evidence="4">R40</strain>
    </source>
</reference>
<feature type="region of interest" description="Disordered" evidence="1">
    <location>
        <begin position="188"/>
        <end position="231"/>
    </location>
</feature>
<dbReference type="InterPro" id="IPR000782">
    <property type="entry name" value="FAS1_domain"/>
</dbReference>
<protein>
    <recommendedName>
        <fullName evidence="3">FAS1 domain-containing protein</fullName>
    </recommendedName>
</protein>
<organism evidence="4 5">
    <name type="scientific">Ceratodon purpureus</name>
    <name type="common">Fire moss</name>
    <name type="synonym">Dicranum purpureum</name>
    <dbReference type="NCBI Taxonomy" id="3225"/>
    <lineage>
        <taxon>Eukaryota</taxon>
        <taxon>Viridiplantae</taxon>
        <taxon>Streptophyta</taxon>
        <taxon>Embryophyta</taxon>
        <taxon>Bryophyta</taxon>
        <taxon>Bryophytina</taxon>
        <taxon>Bryopsida</taxon>
        <taxon>Dicranidae</taxon>
        <taxon>Pseudoditrichales</taxon>
        <taxon>Ditrichaceae</taxon>
        <taxon>Ceratodon</taxon>
    </lineage>
</organism>
<sequence length="231" mass="25074">MKTYGDKITTWPLLLVELFFLYFISPTTAWTAAAVPPADHESIMYALRQENFTSFANTIDNAIWHERFFIPPSATIFVPPNSIVDGVLSSNPNVTDLVSYHITNNNYYFSVLANFTIGTQISTLLANNTLLVTDNDPNSFYINNINVMARDLCTIQTVACYAISDILNSSIWGQVTLSDASPTASIPVAPPIPSLQDSSSIQTPTTSPIGSPLASAQSPSLLNDPLAPSHS</sequence>
<evidence type="ECO:0000256" key="1">
    <source>
        <dbReference type="SAM" id="MobiDB-lite"/>
    </source>
</evidence>
<dbReference type="PANTHER" id="PTHR33985:SF29">
    <property type="entry name" value="FAS1 DOMAIN-CONTAINING PROTEIN"/>
    <property type="match status" value="1"/>
</dbReference>
<feature type="compositionally biased region" description="Low complexity" evidence="1">
    <location>
        <begin position="198"/>
        <end position="222"/>
    </location>
</feature>
<evidence type="ECO:0000313" key="5">
    <source>
        <dbReference type="Proteomes" id="UP000822688"/>
    </source>
</evidence>
<proteinExistence type="predicted"/>
<dbReference type="AlphaFoldDB" id="A0A8T0I5F6"/>
<evidence type="ECO:0000313" key="4">
    <source>
        <dbReference type="EMBL" id="KAG0577778.1"/>
    </source>
</evidence>
<dbReference type="InterPro" id="IPR052806">
    <property type="entry name" value="Fasciclin-like_AGP"/>
</dbReference>
<dbReference type="SUPFAM" id="SSF82153">
    <property type="entry name" value="FAS1 domain"/>
    <property type="match status" value="1"/>
</dbReference>
<feature type="domain" description="FAS1" evidence="3">
    <location>
        <begin position="75"/>
        <end position="171"/>
    </location>
</feature>
<name>A0A8T0I5F6_CERPU</name>
<dbReference type="Gene3D" id="2.30.180.10">
    <property type="entry name" value="FAS1 domain"/>
    <property type="match status" value="1"/>
</dbReference>
<gene>
    <name evidence="4" type="ORF">KC19_5G181200</name>
</gene>
<dbReference type="InterPro" id="IPR036378">
    <property type="entry name" value="FAS1_dom_sf"/>
</dbReference>
<accession>A0A8T0I5F6</accession>
<evidence type="ECO:0000256" key="2">
    <source>
        <dbReference type="SAM" id="SignalP"/>
    </source>
</evidence>
<keyword evidence="2" id="KW-0732">Signal</keyword>
<evidence type="ECO:0000259" key="3">
    <source>
        <dbReference type="SMART" id="SM00554"/>
    </source>
</evidence>
<keyword evidence="5" id="KW-1185">Reference proteome</keyword>
<dbReference type="EMBL" id="CM026425">
    <property type="protein sequence ID" value="KAG0577778.1"/>
    <property type="molecule type" value="Genomic_DNA"/>
</dbReference>
<feature type="chain" id="PRO_5035791164" description="FAS1 domain-containing protein" evidence="2">
    <location>
        <begin position="30"/>
        <end position="231"/>
    </location>
</feature>
<feature type="signal peptide" evidence="2">
    <location>
        <begin position="1"/>
        <end position="29"/>
    </location>
</feature>
<dbReference type="Pfam" id="PF02469">
    <property type="entry name" value="Fasciclin"/>
    <property type="match status" value="1"/>
</dbReference>
<comment type="caution">
    <text evidence="4">The sequence shown here is derived from an EMBL/GenBank/DDBJ whole genome shotgun (WGS) entry which is preliminary data.</text>
</comment>
<dbReference type="Proteomes" id="UP000822688">
    <property type="component" value="Chromosome 5"/>
</dbReference>
<dbReference type="SMART" id="SM00554">
    <property type="entry name" value="FAS1"/>
    <property type="match status" value="1"/>
</dbReference>
<dbReference type="PANTHER" id="PTHR33985">
    <property type="entry name" value="OS02G0491300 PROTEIN-RELATED"/>
    <property type="match status" value="1"/>
</dbReference>